<accession>A0A9N9WZI6</accession>
<dbReference type="GO" id="GO:0052689">
    <property type="term" value="F:carboxylic ester hydrolase activity"/>
    <property type="evidence" value="ECO:0007669"/>
    <property type="project" value="UniProtKB-KW"/>
</dbReference>
<keyword evidence="3 6" id="KW-0378">Hydrolase</keyword>
<dbReference type="PANTHER" id="PTHR11559">
    <property type="entry name" value="CARBOXYLESTERASE"/>
    <property type="match status" value="1"/>
</dbReference>
<dbReference type="InterPro" id="IPR050309">
    <property type="entry name" value="Type-B_Carboxylest/Lipase"/>
</dbReference>
<evidence type="ECO:0000313" key="8">
    <source>
        <dbReference type="EMBL" id="CAG9812234.1"/>
    </source>
</evidence>
<dbReference type="InterPro" id="IPR019826">
    <property type="entry name" value="Carboxylesterase_B_AS"/>
</dbReference>
<protein>
    <recommendedName>
        <fullName evidence="6">Carboxylic ester hydrolase</fullName>
        <ecNumber evidence="6">3.1.1.-</ecNumber>
    </recommendedName>
</protein>
<dbReference type="OrthoDB" id="19653at2759"/>
<keyword evidence="6" id="KW-0732">Signal</keyword>
<keyword evidence="4" id="KW-1015">Disulfide bond</keyword>
<name>A0A9N9WZI6_9DIPT</name>
<evidence type="ECO:0000256" key="2">
    <source>
        <dbReference type="ARBA" id="ARBA00022487"/>
    </source>
</evidence>
<dbReference type="Pfam" id="PF00135">
    <property type="entry name" value="COesterase"/>
    <property type="match status" value="1"/>
</dbReference>
<evidence type="ECO:0000259" key="7">
    <source>
        <dbReference type="Pfam" id="PF00135"/>
    </source>
</evidence>
<dbReference type="InterPro" id="IPR019819">
    <property type="entry name" value="Carboxylesterase_B_CS"/>
</dbReference>
<comment type="similarity">
    <text evidence="1 6">Belongs to the type-B carboxylesterase/lipase family.</text>
</comment>
<reference evidence="8" key="2">
    <citation type="submission" date="2022-10" db="EMBL/GenBank/DDBJ databases">
        <authorList>
            <consortium name="ENA_rothamsted_submissions"/>
            <consortium name="culmorum"/>
            <person name="King R."/>
        </authorList>
    </citation>
    <scope>NUCLEOTIDE SEQUENCE</scope>
</reference>
<dbReference type="PROSITE" id="PS00122">
    <property type="entry name" value="CARBOXYLESTERASE_B_1"/>
    <property type="match status" value="1"/>
</dbReference>
<evidence type="ECO:0000256" key="4">
    <source>
        <dbReference type="ARBA" id="ARBA00023157"/>
    </source>
</evidence>
<feature type="domain" description="Carboxylesterase type B" evidence="7">
    <location>
        <begin position="25"/>
        <end position="563"/>
    </location>
</feature>
<sequence length="585" mass="67186">MKFLLLFIVLINFYSFCEPRLAENLKVKIDDGQIIGRYMSTISGKGVRSFIGIPYAAPPVGELRFKAPRKPAPWLDDVLIAQNEPPMCSQTNIFDRGEKRDSGQEDCLYLNVYTPNINLTDAAFKKLPIFVWFHGGGWMEFHSGHSFYGPGYLLEHDIILVTGNYRLGLLGFLSTEDENCPGNFGFKDQHMILEWVQENIEKFGGDKDSVTIFGESAGGATVNYLMNSPKSRKLFHRAISQSGSLMSIWAEPHRKGLAKERATKVAKLMGCPVDSSTKKMIECLRNVPAQKITAAIRDFMIWDYDPVIQFGAVVEHYGPEEERFIVDSNLDKDSFNIPWMTGVTSEEMIFKAAGILNSKQLFNDIVQKWETLFPMSFCYDHLPEHEIKEINTAIYDFYFKSGDFRGNLTKMWSDGCFFNGFIDYLQQRLKSNNHDNTYVYLFSHKGSISFSEVFGGDPMKYYGTSHLDDLLYLFPMRDSFPHFYNSIPTEDDVKLRKIMTKLWVDFATTGNPTSNLSKETELPSWSPATKFPLDYMRIGNENGNSDKLLEMKKDLFAKNTQFWINLREKYGLKVWKNENKNKDEL</sequence>
<dbReference type="SUPFAM" id="SSF53474">
    <property type="entry name" value="alpha/beta-Hydrolases"/>
    <property type="match status" value="1"/>
</dbReference>
<dbReference type="Proteomes" id="UP001153620">
    <property type="component" value="Chromosome 4"/>
</dbReference>
<dbReference type="AlphaFoldDB" id="A0A9N9WZI6"/>
<organism evidence="8 9">
    <name type="scientific">Chironomus riparius</name>
    <dbReference type="NCBI Taxonomy" id="315576"/>
    <lineage>
        <taxon>Eukaryota</taxon>
        <taxon>Metazoa</taxon>
        <taxon>Ecdysozoa</taxon>
        <taxon>Arthropoda</taxon>
        <taxon>Hexapoda</taxon>
        <taxon>Insecta</taxon>
        <taxon>Pterygota</taxon>
        <taxon>Neoptera</taxon>
        <taxon>Endopterygota</taxon>
        <taxon>Diptera</taxon>
        <taxon>Nematocera</taxon>
        <taxon>Chironomoidea</taxon>
        <taxon>Chironomidae</taxon>
        <taxon>Chironominae</taxon>
        <taxon>Chironomus</taxon>
    </lineage>
</organism>
<dbReference type="EMBL" id="OU895880">
    <property type="protein sequence ID" value="CAG9812234.1"/>
    <property type="molecule type" value="Genomic_DNA"/>
</dbReference>
<keyword evidence="5" id="KW-0325">Glycoprotein</keyword>
<feature type="chain" id="PRO_5040534988" description="Carboxylic ester hydrolase" evidence="6">
    <location>
        <begin position="23"/>
        <end position="585"/>
    </location>
</feature>
<evidence type="ECO:0000256" key="5">
    <source>
        <dbReference type="ARBA" id="ARBA00023180"/>
    </source>
</evidence>
<evidence type="ECO:0000313" key="9">
    <source>
        <dbReference type="Proteomes" id="UP001153620"/>
    </source>
</evidence>
<dbReference type="InterPro" id="IPR029058">
    <property type="entry name" value="AB_hydrolase_fold"/>
</dbReference>
<reference evidence="8" key="1">
    <citation type="submission" date="2022-01" db="EMBL/GenBank/DDBJ databases">
        <authorList>
            <person name="King R."/>
        </authorList>
    </citation>
    <scope>NUCLEOTIDE SEQUENCE</scope>
</reference>
<keyword evidence="9" id="KW-1185">Reference proteome</keyword>
<dbReference type="PROSITE" id="PS00941">
    <property type="entry name" value="CARBOXYLESTERASE_B_2"/>
    <property type="match status" value="1"/>
</dbReference>
<dbReference type="InterPro" id="IPR002018">
    <property type="entry name" value="CarbesteraseB"/>
</dbReference>
<evidence type="ECO:0000256" key="6">
    <source>
        <dbReference type="RuleBase" id="RU361235"/>
    </source>
</evidence>
<dbReference type="Gene3D" id="3.40.50.1820">
    <property type="entry name" value="alpha/beta hydrolase"/>
    <property type="match status" value="1"/>
</dbReference>
<dbReference type="EC" id="3.1.1.-" evidence="6"/>
<evidence type="ECO:0000256" key="3">
    <source>
        <dbReference type="ARBA" id="ARBA00022801"/>
    </source>
</evidence>
<proteinExistence type="inferred from homology"/>
<keyword evidence="2" id="KW-0719">Serine esterase</keyword>
<gene>
    <name evidence="8" type="ORF">CHIRRI_LOCUS15039</name>
</gene>
<feature type="signal peptide" evidence="6">
    <location>
        <begin position="1"/>
        <end position="22"/>
    </location>
</feature>
<evidence type="ECO:0000256" key="1">
    <source>
        <dbReference type="ARBA" id="ARBA00005964"/>
    </source>
</evidence>